<dbReference type="Proteomes" id="UP000185469">
    <property type="component" value="Chromosome"/>
</dbReference>
<name>A0A1L7CVI9_9CORY</name>
<feature type="transmembrane region" description="Helical" evidence="1">
    <location>
        <begin position="20"/>
        <end position="43"/>
    </location>
</feature>
<dbReference type="AlphaFoldDB" id="A0A1L7CVI9"/>
<proteinExistence type="predicted"/>
<keyword evidence="1" id="KW-0472">Membrane</keyword>
<keyword evidence="3" id="KW-1185">Reference proteome</keyword>
<dbReference type="NCBIfam" id="NF041390">
    <property type="entry name" value="TadE_Rv3655c"/>
    <property type="match status" value="1"/>
</dbReference>
<evidence type="ECO:0000256" key="1">
    <source>
        <dbReference type="SAM" id="Phobius"/>
    </source>
</evidence>
<evidence type="ECO:0000313" key="3">
    <source>
        <dbReference type="Proteomes" id="UP000185469"/>
    </source>
</evidence>
<gene>
    <name evidence="2" type="ORF">CSPHI_00880</name>
</gene>
<dbReference type="EMBL" id="CP009248">
    <property type="protein sequence ID" value="APT89879.1"/>
    <property type="molecule type" value="Genomic_DNA"/>
</dbReference>
<reference evidence="2 3" key="1">
    <citation type="submission" date="2014-08" db="EMBL/GenBank/DDBJ databases">
        <title>Complete genome sequence of Corynebacterium sphenisci CECT 5990(T) (=DSM 44792(T)), isolated from healthy wild penguins.</title>
        <authorList>
            <person name="Ruckert C."/>
            <person name="Albersmeier A."/>
            <person name="Winkler A."/>
            <person name="Kalinowski J."/>
        </authorList>
    </citation>
    <scope>NUCLEOTIDE SEQUENCE [LARGE SCALE GENOMIC DNA]</scope>
    <source>
        <strain evidence="2 3">DSM 44792</strain>
    </source>
</reference>
<dbReference type="InterPro" id="IPR049790">
    <property type="entry name" value="Rv3655c/TadE"/>
</dbReference>
<protein>
    <recommendedName>
        <fullName evidence="4">TadE family protein</fullName>
    </recommendedName>
</protein>
<organism evidence="2 3">
    <name type="scientific">Corynebacterium sphenisci DSM 44792</name>
    <dbReference type="NCBI Taxonomy" id="1437874"/>
    <lineage>
        <taxon>Bacteria</taxon>
        <taxon>Bacillati</taxon>
        <taxon>Actinomycetota</taxon>
        <taxon>Actinomycetes</taxon>
        <taxon>Mycobacteriales</taxon>
        <taxon>Corynebacteriaceae</taxon>
        <taxon>Corynebacterium</taxon>
    </lineage>
</organism>
<keyword evidence="1" id="KW-0812">Transmembrane</keyword>
<sequence>MSRRPAGPLGDQSGQATVETAFGIAALCAVLPVALGGAGAVAAQLAAADLAGQVARAAARGQEELAAELPGRLDRRARAETTRAGGLVTARVTVQLPLLDVTAEAVALDETALGLPG</sequence>
<dbReference type="STRING" id="1437874.CSPHI_00880"/>
<evidence type="ECO:0008006" key="4">
    <source>
        <dbReference type="Google" id="ProtNLM"/>
    </source>
</evidence>
<dbReference type="RefSeq" id="WP_075691075.1">
    <property type="nucleotide sequence ID" value="NZ_CP009248.1"/>
</dbReference>
<accession>A0A1L7CVI9</accession>
<evidence type="ECO:0000313" key="2">
    <source>
        <dbReference type="EMBL" id="APT89879.1"/>
    </source>
</evidence>
<keyword evidence="1" id="KW-1133">Transmembrane helix</keyword>
<dbReference type="KEGG" id="csph:CSPHI_00880"/>